<dbReference type="KEGG" id="psua:FLK61_29435"/>
<protein>
    <submittedName>
        <fullName evidence="1">GatB/YqeY domain-containing protein</fullName>
    </submittedName>
</protein>
<dbReference type="InterPro" id="IPR023168">
    <property type="entry name" value="GatB_Yqey_C_2"/>
</dbReference>
<dbReference type="Gene3D" id="1.10.10.410">
    <property type="match status" value="1"/>
</dbReference>
<accession>A0A859FK88</accession>
<dbReference type="Proteomes" id="UP000318138">
    <property type="component" value="Chromosome"/>
</dbReference>
<dbReference type="InterPro" id="IPR042184">
    <property type="entry name" value="YqeY/Aim41_N"/>
</dbReference>
<dbReference type="PANTHER" id="PTHR28055:SF1">
    <property type="entry name" value="ALTERED INHERITANCE OF MITOCHONDRIA PROTEIN 41, MITOCHONDRIAL"/>
    <property type="match status" value="1"/>
</dbReference>
<dbReference type="PANTHER" id="PTHR28055">
    <property type="entry name" value="ALTERED INHERITANCE OF MITOCHONDRIA PROTEIN 41, MITOCHONDRIAL"/>
    <property type="match status" value="1"/>
</dbReference>
<keyword evidence="2" id="KW-1185">Reference proteome</keyword>
<dbReference type="RefSeq" id="WP_176011174.1">
    <property type="nucleotide sequence ID" value="NZ_CP041372.2"/>
</dbReference>
<reference evidence="2" key="1">
    <citation type="submission" date="2019-07" db="EMBL/GenBank/DDBJ databases">
        <title>Bacillus alkalisoli sp. nov. isolated from saline soil.</title>
        <authorList>
            <person name="Sun J.-Q."/>
            <person name="Xu L."/>
        </authorList>
    </citation>
    <scope>NUCLEOTIDE SEQUENCE [LARGE SCALE GENOMIC DNA]</scope>
    <source>
        <strain evidence="2">M4U3P1</strain>
    </source>
</reference>
<dbReference type="SUPFAM" id="SSF89095">
    <property type="entry name" value="GatB/YqeY motif"/>
    <property type="match status" value="1"/>
</dbReference>
<dbReference type="Pfam" id="PF09424">
    <property type="entry name" value="YqeY"/>
    <property type="match status" value="1"/>
</dbReference>
<gene>
    <name evidence="1" type="ORF">FLK61_29435</name>
</gene>
<evidence type="ECO:0000313" key="2">
    <source>
        <dbReference type="Proteomes" id="UP000318138"/>
    </source>
</evidence>
<dbReference type="Gene3D" id="1.10.1510.10">
    <property type="entry name" value="Uncharacterised protein YqeY/AIM41 PF09424, N-terminal domain"/>
    <property type="match status" value="1"/>
</dbReference>
<dbReference type="InterPro" id="IPR019004">
    <property type="entry name" value="YqeY/Aim41"/>
</dbReference>
<name>A0A859FK88_9BACI</name>
<dbReference type="GO" id="GO:0016884">
    <property type="term" value="F:carbon-nitrogen ligase activity, with glutamine as amido-N-donor"/>
    <property type="evidence" value="ECO:0007669"/>
    <property type="project" value="InterPro"/>
</dbReference>
<evidence type="ECO:0000313" key="1">
    <source>
        <dbReference type="EMBL" id="QKS73207.1"/>
    </source>
</evidence>
<organism evidence="1 2">
    <name type="scientific">Paenalkalicoccus suaedae</name>
    <dbReference type="NCBI Taxonomy" id="2592382"/>
    <lineage>
        <taxon>Bacteria</taxon>
        <taxon>Bacillati</taxon>
        <taxon>Bacillota</taxon>
        <taxon>Bacilli</taxon>
        <taxon>Bacillales</taxon>
        <taxon>Bacillaceae</taxon>
        <taxon>Paenalkalicoccus</taxon>
    </lineage>
</organism>
<dbReference type="EMBL" id="CP041372">
    <property type="protein sequence ID" value="QKS73207.1"/>
    <property type="molecule type" value="Genomic_DNA"/>
</dbReference>
<proteinExistence type="predicted"/>
<dbReference type="InterPro" id="IPR003789">
    <property type="entry name" value="Asn/Gln_tRNA_amidoTrase-B-like"/>
</dbReference>
<sequence length="147" mass="16455">MHILDQLNQDMKDAMRKKDKQRLSVIRGVKSTLQNEAINKGSELSEDEVLTVLNREMKQRRESLHEFEQAERQDLVEKTKAEVSILSEYMPAQLDEAELDAIVAETVTEVGATSKADMGKVMGAIMPKVKGRADGTAVKKRVEQALS</sequence>
<dbReference type="AlphaFoldDB" id="A0A859FK88"/>